<dbReference type="InterPro" id="IPR001544">
    <property type="entry name" value="Aminotrans_IV"/>
</dbReference>
<dbReference type="Gene3D" id="3.30.470.10">
    <property type="match status" value="1"/>
</dbReference>
<dbReference type="GO" id="GO:0046394">
    <property type="term" value="P:carboxylic acid biosynthetic process"/>
    <property type="evidence" value="ECO:0007669"/>
    <property type="project" value="UniProtKB-ARBA"/>
</dbReference>
<evidence type="ECO:0000313" key="3">
    <source>
        <dbReference type="Proteomes" id="UP000192906"/>
    </source>
</evidence>
<dbReference type="EMBL" id="FWZU01000002">
    <property type="protein sequence ID" value="SMF06820.1"/>
    <property type="molecule type" value="Genomic_DNA"/>
</dbReference>
<dbReference type="GO" id="GO:0016829">
    <property type="term" value="F:lyase activity"/>
    <property type="evidence" value="ECO:0007669"/>
    <property type="project" value="UniProtKB-KW"/>
</dbReference>
<dbReference type="PANTHER" id="PTHR42743">
    <property type="entry name" value="AMINO-ACID AMINOTRANSFERASE"/>
    <property type="match status" value="1"/>
</dbReference>
<protein>
    <submittedName>
        <fullName evidence="2">4-amino-4-deoxychorismate lyase</fullName>
    </submittedName>
</protein>
<keyword evidence="3" id="KW-1185">Reference proteome</keyword>
<accession>A0A1X7D187</accession>
<comment type="similarity">
    <text evidence="1">Belongs to the class-IV pyridoxal-phosphate-dependent aminotransferase family.</text>
</comment>
<reference evidence="3" key="1">
    <citation type="submission" date="2017-04" db="EMBL/GenBank/DDBJ databases">
        <authorList>
            <person name="Varghese N."/>
            <person name="Submissions S."/>
        </authorList>
    </citation>
    <scope>NUCLEOTIDE SEQUENCE [LARGE SCALE GENOMIC DNA]</scope>
    <source>
        <strain evidence="3">K3S</strain>
    </source>
</reference>
<dbReference type="Gene3D" id="3.20.10.10">
    <property type="entry name" value="D-amino Acid Aminotransferase, subunit A, domain 2"/>
    <property type="match status" value="1"/>
</dbReference>
<dbReference type="AlphaFoldDB" id="A0A1X7D187"/>
<keyword evidence="2" id="KW-0456">Lyase</keyword>
<dbReference type="InterPro" id="IPR043132">
    <property type="entry name" value="BCAT-like_C"/>
</dbReference>
<dbReference type="Proteomes" id="UP000192906">
    <property type="component" value="Unassembled WGS sequence"/>
</dbReference>
<proteinExistence type="inferred from homology"/>
<dbReference type="InterPro" id="IPR043131">
    <property type="entry name" value="BCAT-like_N"/>
</dbReference>
<dbReference type="InterPro" id="IPR036038">
    <property type="entry name" value="Aminotransferase-like"/>
</dbReference>
<organism evidence="2 3">
    <name type="scientific">Desulfovibrio gilichinskyi</name>
    <dbReference type="NCBI Taxonomy" id="1519643"/>
    <lineage>
        <taxon>Bacteria</taxon>
        <taxon>Pseudomonadati</taxon>
        <taxon>Thermodesulfobacteriota</taxon>
        <taxon>Desulfovibrionia</taxon>
        <taxon>Desulfovibrionales</taxon>
        <taxon>Desulfovibrionaceae</taxon>
        <taxon>Desulfovibrio</taxon>
    </lineage>
</organism>
<dbReference type="InterPro" id="IPR050571">
    <property type="entry name" value="Class-IV_PLP-Dep_Aminotrnsfr"/>
</dbReference>
<gene>
    <name evidence="2" type="ORF">SAMN06295933_1514</name>
</gene>
<evidence type="ECO:0000313" key="2">
    <source>
        <dbReference type="EMBL" id="SMF06820.1"/>
    </source>
</evidence>
<dbReference type="SUPFAM" id="SSF56752">
    <property type="entry name" value="D-aminoacid aminotransferase-like PLP-dependent enzymes"/>
    <property type="match status" value="1"/>
</dbReference>
<dbReference type="PANTHER" id="PTHR42743:SF13">
    <property type="entry name" value="P-LOOP CONTAINING NUCLEOSIDE TRIPHOSPHATE HYDROLASE PROTEIN"/>
    <property type="match status" value="1"/>
</dbReference>
<dbReference type="Pfam" id="PF01063">
    <property type="entry name" value="Aminotran_4"/>
    <property type="match status" value="1"/>
</dbReference>
<sequence>MIYYRNGKFVEDLVDMDLSQPAFRTGYGFFETIAWNGRKACHLDLHLKRARVSLKEFSVFEESIDYEKIISEVIEANALTGRFARVNIFFPVEKSKTFPIITAVLFEHDPERIWSLMVAKDIFLTGLMRHKTMNRMDYLYAWQTAHESGFDDAVLTDFEGRVLESSVASLLFKKGDMYIEPQTYYKLPGTSQEIAAKHLKIESKPVLLESVHEFDYVFALNTLGGMIPVSAIGDVVFDTEHETSRKISDIILELN</sequence>
<name>A0A1X7D187_9BACT</name>
<dbReference type="OrthoDB" id="9805628at2"/>
<dbReference type="RefSeq" id="WP_085100633.1">
    <property type="nucleotide sequence ID" value="NZ_FWZU01000002.1"/>
</dbReference>
<evidence type="ECO:0000256" key="1">
    <source>
        <dbReference type="ARBA" id="ARBA00009320"/>
    </source>
</evidence>
<dbReference type="STRING" id="1519643.SAMN06295933_1514"/>